<organism evidence="1 2">
    <name type="scientific">Mongoliibacter ruber</name>
    <dbReference type="NCBI Taxonomy" id="1750599"/>
    <lineage>
        <taxon>Bacteria</taxon>
        <taxon>Pseudomonadati</taxon>
        <taxon>Bacteroidota</taxon>
        <taxon>Cytophagia</taxon>
        <taxon>Cytophagales</taxon>
        <taxon>Cyclobacteriaceae</taxon>
        <taxon>Mongoliibacter</taxon>
    </lineage>
</organism>
<protein>
    <submittedName>
        <fullName evidence="1">Uncharacterized protein</fullName>
    </submittedName>
</protein>
<dbReference type="AlphaFoldDB" id="A0A2T0WN06"/>
<accession>A0A2T0WN06</accession>
<keyword evidence="2" id="KW-1185">Reference proteome</keyword>
<dbReference type="EMBL" id="PVTR01000005">
    <property type="protein sequence ID" value="PRY88083.1"/>
    <property type="molecule type" value="Genomic_DNA"/>
</dbReference>
<proteinExistence type="predicted"/>
<dbReference type="Proteomes" id="UP000238157">
    <property type="component" value="Unassembled WGS sequence"/>
</dbReference>
<name>A0A2T0WN06_9BACT</name>
<evidence type="ECO:0000313" key="1">
    <source>
        <dbReference type="EMBL" id="PRY88083.1"/>
    </source>
</evidence>
<reference evidence="1 2" key="1">
    <citation type="submission" date="2018-03" db="EMBL/GenBank/DDBJ databases">
        <title>Genomic Encyclopedia of Archaeal and Bacterial Type Strains, Phase II (KMG-II): from individual species to whole genera.</title>
        <authorList>
            <person name="Goeker M."/>
        </authorList>
    </citation>
    <scope>NUCLEOTIDE SEQUENCE [LARGE SCALE GENOMIC DNA]</scope>
    <source>
        <strain evidence="1 2">DSM 27929</strain>
    </source>
</reference>
<evidence type="ECO:0000313" key="2">
    <source>
        <dbReference type="Proteomes" id="UP000238157"/>
    </source>
</evidence>
<comment type="caution">
    <text evidence="1">The sequence shown here is derived from an EMBL/GenBank/DDBJ whole genome shotgun (WGS) entry which is preliminary data.</text>
</comment>
<sequence length="67" mass="7851">MRRLRLTCLKCKGTFFKNKSIFKHFFKFYANSVHFIAESGKYLKKTAEGRIKFGLNFTFLPHSSSVP</sequence>
<gene>
    <name evidence="1" type="ORF">CLW00_105204</name>
</gene>